<evidence type="ECO:0000256" key="14">
    <source>
        <dbReference type="SAM" id="SignalP"/>
    </source>
</evidence>
<organism evidence="15 16">
    <name type="scientific">Hemibagrus wyckioides</name>
    <dbReference type="NCBI Taxonomy" id="337641"/>
    <lineage>
        <taxon>Eukaryota</taxon>
        <taxon>Metazoa</taxon>
        <taxon>Chordata</taxon>
        <taxon>Craniata</taxon>
        <taxon>Vertebrata</taxon>
        <taxon>Euteleostomi</taxon>
        <taxon>Actinopterygii</taxon>
        <taxon>Neopterygii</taxon>
        <taxon>Teleostei</taxon>
        <taxon>Ostariophysi</taxon>
        <taxon>Siluriformes</taxon>
        <taxon>Bagridae</taxon>
        <taxon>Hemibagrus</taxon>
    </lineage>
</organism>
<comment type="subcellular location">
    <subcellularLocation>
        <location evidence="2">Secreted</location>
    </subcellularLocation>
</comment>
<reference evidence="15 16" key="1">
    <citation type="submission" date="2021-06" db="EMBL/GenBank/DDBJ databases">
        <title>Chromosome-level genome assembly of the red-tail catfish (Hemibagrus wyckioides).</title>
        <authorList>
            <person name="Shao F."/>
        </authorList>
    </citation>
    <scope>NUCLEOTIDE SEQUENCE [LARGE SCALE GENOMIC DNA]</scope>
    <source>
        <strain evidence="15">EC202008001</strain>
        <tissue evidence="15">Blood</tissue>
    </source>
</reference>
<comment type="caution">
    <text evidence="15">The sequence shown here is derived from an EMBL/GenBank/DDBJ whole genome shotgun (WGS) entry which is preliminary data.</text>
</comment>
<keyword evidence="11" id="KW-0408">Iron</keyword>
<dbReference type="InterPro" id="IPR000585">
    <property type="entry name" value="Hemopexin-like_dom"/>
</dbReference>
<feature type="signal peptide" evidence="14">
    <location>
        <begin position="1"/>
        <end position="19"/>
    </location>
</feature>
<dbReference type="Gene3D" id="2.110.10.10">
    <property type="entry name" value="Hemopexin-like domain"/>
    <property type="match status" value="2"/>
</dbReference>
<dbReference type="InterPro" id="IPR018487">
    <property type="entry name" value="Hemopexin-like_repeat"/>
</dbReference>
<feature type="chain" id="PRO_5038536473" description="Hemopexin" evidence="14">
    <location>
        <begin position="20"/>
        <end position="455"/>
    </location>
</feature>
<feature type="repeat" description="Hemopexin" evidence="13">
    <location>
        <begin position="300"/>
        <end position="347"/>
    </location>
</feature>
<keyword evidence="10" id="KW-0677">Repeat</keyword>
<dbReference type="EMBL" id="JAHKSW010000026">
    <property type="protein sequence ID" value="KAG7315810.1"/>
    <property type="molecule type" value="Genomic_DNA"/>
</dbReference>
<evidence type="ECO:0000256" key="13">
    <source>
        <dbReference type="PROSITE-ProRule" id="PRU01011"/>
    </source>
</evidence>
<accession>A0A9D3N7A6</accession>
<evidence type="ECO:0000256" key="6">
    <source>
        <dbReference type="ARBA" id="ARBA00022525"/>
    </source>
</evidence>
<dbReference type="SMART" id="SM00120">
    <property type="entry name" value="HX"/>
    <property type="match status" value="5"/>
</dbReference>
<proteinExistence type="inferred from homology"/>
<keyword evidence="5" id="KW-0813">Transport</keyword>
<evidence type="ECO:0000256" key="1">
    <source>
        <dbReference type="ARBA" id="ARBA00002031"/>
    </source>
</evidence>
<keyword evidence="8" id="KW-0479">Metal-binding</keyword>
<evidence type="ECO:0000256" key="10">
    <source>
        <dbReference type="ARBA" id="ARBA00022737"/>
    </source>
</evidence>
<dbReference type="CDD" id="cd00094">
    <property type="entry name" value="HX"/>
    <property type="match status" value="1"/>
</dbReference>
<dbReference type="OrthoDB" id="8953614at2759"/>
<dbReference type="Proteomes" id="UP000824219">
    <property type="component" value="Linkage Group LG26"/>
</dbReference>
<dbReference type="PROSITE" id="PS51642">
    <property type="entry name" value="HEMOPEXIN_2"/>
    <property type="match status" value="3"/>
</dbReference>
<comment type="function">
    <text evidence="1">Binds heme and transports it to the liver for breakdown and iron recovery, after which the free hemopexin returns to the circulation.</text>
</comment>
<comment type="similarity">
    <text evidence="3">Belongs to the hemopexin family.</text>
</comment>
<sequence>MKRLLVFTHVCFVVARCYAIAPHDVVDHHEVNPQAEEDSHYGTKYDRCEGIEFDAIAPDEKGIALFFKGDHLWKGFSGPAELANLTFQELDEYHHLGHADAAFRMHSEDEEDRKHHDHVFFFLDDQVFSYYNHTLEKGFPLEIQQVFPDVPSHLDAAVECPKGECTTDSVLFFKGHDVYSFDIKTKTVKKKTWDHLPVCTSAFRWVEHYYCFHGHNFTRFHPVSGEVEGNYPKEARRYFMRCPNIDHGAGHRRPRCKLDAITTDSTGKSYAFIETMYIRLDTPRDGVHPFPIARSWKEVSGHVDAVFSYGDKIYIIQDDQIYIYKSAAHYTLIEGYPKSLKEELGIEGPVDAAFVCDEHIVHVIQGQKMLDIDLEATPRVVKAEAQLPFPKIDAATCHTDDVKVFVGGDYYLYQSPKLLAKSKILPESHKMSSEMISGVYFSSRKTRGFKPRVVL</sequence>
<evidence type="ECO:0000256" key="11">
    <source>
        <dbReference type="ARBA" id="ARBA00023004"/>
    </source>
</evidence>
<evidence type="ECO:0000256" key="8">
    <source>
        <dbReference type="ARBA" id="ARBA00022723"/>
    </source>
</evidence>
<dbReference type="FunFam" id="2.110.10.10:FF:000009">
    <property type="entry name" value="Hemopexin"/>
    <property type="match status" value="1"/>
</dbReference>
<dbReference type="AlphaFoldDB" id="A0A9D3N7A6"/>
<evidence type="ECO:0000256" key="9">
    <source>
        <dbReference type="ARBA" id="ARBA00022729"/>
    </source>
</evidence>
<evidence type="ECO:0000256" key="7">
    <source>
        <dbReference type="ARBA" id="ARBA00022617"/>
    </source>
</evidence>
<evidence type="ECO:0000256" key="5">
    <source>
        <dbReference type="ARBA" id="ARBA00022448"/>
    </source>
</evidence>
<dbReference type="SUPFAM" id="SSF50923">
    <property type="entry name" value="Hemopexin-like domain"/>
    <property type="match status" value="2"/>
</dbReference>
<dbReference type="GO" id="GO:0005615">
    <property type="term" value="C:extracellular space"/>
    <property type="evidence" value="ECO:0007669"/>
    <property type="project" value="TreeGrafter"/>
</dbReference>
<keyword evidence="6" id="KW-0964">Secreted</keyword>
<dbReference type="PANTHER" id="PTHR22917">
    <property type="entry name" value="HEMOPEXIN DOMAIN-CONTAINING PROTEIN"/>
    <property type="match status" value="1"/>
</dbReference>
<evidence type="ECO:0000313" key="16">
    <source>
        <dbReference type="Proteomes" id="UP000824219"/>
    </source>
</evidence>
<evidence type="ECO:0000256" key="3">
    <source>
        <dbReference type="ARBA" id="ARBA00011072"/>
    </source>
</evidence>
<dbReference type="InterPro" id="IPR051298">
    <property type="entry name" value="Heme_transport/Cell_adhesion"/>
</dbReference>
<dbReference type="InterPro" id="IPR036375">
    <property type="entry name" value="Hemopexin-like_dom_sf"/>
</dbReference>
<keyword evidence="16" id="KW-1185">Reference proteome</keyword>
<name>A0A9D3N7A6_9TELE</name>
<keyword evidence="12" id="KW-0325">Glycoprotein</keyword>
<evidence type="ECO:0000256" key="12">
    <source>
        <dbReference type="ARBA" id="ARBA00023180"/>
    </source>
</evidence>
<dbReference type="PANTHER" id="PTHR22917:SF9">
    <property type="entry name" value="HEMOPEXIN"/>
    <property type="match status" value="1"/>
</dbReference>
<protein>
    <recommendedName>
        <fullName evidence="4">Hemopexin</fullName>
    </recommendedName>
</protein>
<feature type="repeat" description="Hemopexin" evidence="13">
    <location>
        <begin position="151"/>
        <end position="199"/>
    </location>
</feature>
<evidence type="ECO:0000256" key="4">
    <source>
        <dbReference type="ARBA" id="ARBA00013632"/>
    </source>
</evidence>
<evidence type="ECO:0000313" key="15">
    <source>
        <dbReference type="EMBL" id="KAG7315810.1"/>
    </source>
</evidence>
<gene>
    <name evidence="15" type="ORF">KOW79_020676</name>
</gene>
<feature type="repeat" description="Hemopexin" evidence="13">
    <location>
        <begin position="96"/>
        <end position="150"/>
    </location>
</feature>
<dbReference type="GO" id="GO:0046872">
    <property type="term" value="F:metal ion binding"/>
    <property type="evidence" value="ECO:0007669"/>
    <property type="project" value="UniProtKB-KW"/>
</dbReference>
<keyword evidence="9 14" id="KW-0732">Signal</keyword>
<keyword evidence="7" id="KW-0349">Heme</keyword>
<evidence type="ECO:0000256" key="2">
    <source>
        <dbReference type="ARBA" id="ARBA00004613"/>
    </source>
</evidence>